<dbReference type="OrthoDB" id="3388207at2"/>
<dbReference type="AlphaFoldDB" id="A0A417XZ26"/>
<dbReference type="PANTHER" id="PTHR30346">
    <property type="entry name" value="TRANSCRIPTIONAL DUAL REGULATOR HCAR-RELATED"/>
    <property type="match status" value="1"/>
</dbReference>
<dbReference type="GO" id="GO:0003677">
    <property type="term" value="F:DNA binding"/>
    <property type="evidence" value="ECO:0007669"/>
    <property type="project" value="UniProtKB-KW"/>
</dbReference>
<keyword evidence="4" id="KW-0804">Transcription</keyword>
<sequence length="208" mass="23083">MLHKIRGQYADPVHRLRIAFVPGVTPDKWARVWRERHPEIRLELLPVAESEQRAALDDGTADLVLARLPVDRERPTPLHQVVLYEERPVVVVAVDHFVAAADEVSTDDLADEQLVLPERSGWTPAVPQLAFPPMTTKEAIEVAAAGTGVVVLPMAVARLYHRKDVVHRPVVDLPPSQVALVWRVQDDGPVHQDFVGVTRGRRASSGRG</sequence>
<evidence type="ECO:0000256" key="3">
    <source>
        <dbReference type="ARBA" id="ARBA00023125"/>
    </source>
</evidence>
<comment type="similarity">
    <text evidence="1">Belongs to the LysR transcriptional regulatory family.</text>
</comment>
<gene>
    <name evidence="6" type="ORF">D0Z08_19120</name>
</gene>
<name>A0A417XZ26_9ACTN</name>
<dbReference type="SUPFAM" id="SSF53850">
    <property type="entry name" value="Periplasmic binding protein-like II"/>
    <property type="match status" value="1"/>
</dbReference>
<dbReference type="PANTHER" id="PTHR30346:SF0">
    <property type="entry name" value="HCA OPERON TRANSCRIPTIONAL ACTIVATOR HCAR"/>
    <property type="match status" value="1"/>
</dbReference>
<evidence type="ECO:0000313" key="7">
    <source>
        <dbReference type="Proteomes" id="UP000283644"/>
    </source>
</evidence>
<dbReference type="GO" id="GO:0003700">
    <property type="term" value="F:DNA-binding transcription factor activity"/>
    <property type="evidence" value="ECO:0007669"/>
    <property type="project" value="TreeGrafter"/>
</dbReference>
<dbReference type="Proteomes" id="UP000283644">
    <property type="component" value="Unassembled WGS sequence"/>
</dbReference>
<dbReference type="EMBL" id="QXGH01000023">
    <property type="protein sequence ID" value="RHW25614.1"/>
    <property type="molecule type" value="Genomic_DNA"/>
</dbReference>
<proteinExistence type="inferred from homology"/>
<evidence type="ECO:0000259" key="5">
    <source>
        <dbReference type="Pfam" id="PF03466"/>
    </source>
</evidence>
<dbReference type="Gene3D" id="3.40.190.10">
    <property type="entry name" value="Periplasmic binding protein-like II"/>
    <property type="match status" value="2"/>
</dbReference>
<accession>A0A417XZ26</accession>
<evidence type="ECO:0000256" key="1">
    <source>
        <dbReference type="ARBA" id="ARBA00009437"/>
    </source>
</evidence>
<keyword evidence="7" id="KW-1185">Reference proteome</keyword>
<dbReference type="Pfam" id="PF03466">
    <property type="entry name" value="LysR_substrate"/>
    <property type="match status" value="1"/>
</dbReference>
<feature type="domain" description="LysR substrate-binding" evidence="5">
    <location>
        <begin position="13"/>
        <end position="198"/>
    </location>
</feature>
<protein>
    <submittedName>
        <fullName evidence="6">LysR family transcriptional regulator</fullName>
    </submittedName>
</protein>
<dbReference type="InterPro" id="IPR005119">
    <property type="entry name" value="LysR_subst-bd"/>
</dbReference>
<keyword evidence="3" id="KW-0238">DNA-binding</keyword>
<comment type="caution">
    <text evidence="6">The sequence shown here is derived from an EMBL/GenBank/DDBJ whole genome shotgun (WGS) entry which is preliminary data.</text>
</comment>
<evidence type="ECO:0000313" key="6">
    <source>
        <dbReference type="EMBL" id="RHW25614.1"/>
    </source>
</evidence>
<evidence type="ECO:0000256" key="2">
    <source>
        <dbReference type="ARBA" id="ARBA00023015"/>
    </source>
</evidence>
<reference evidence="6 7" key="1">
    <citation type="submission" date="2018-09" db="EMBL/GenBank/DDBJ databases">
        <title>Genome sequencing of Nocardioides immobilis CCTCC AB 2017083 for comparison to Nocardioides silvaticus.</title>
        <authorList>
            <person name="Li C."/>
            <person name="Wang G."/>
        </authorList>
    </citation>
    <scope>NUCLEOTIDE SEQUENCE [LARGE SCALE GENOMIC DNA]</scope>
    <source>
        <strain evidence="6 7">CCTCC AB 2017083</strain>
    </source>
</reference>
<evidence type="ECO:0000256" key="4">
    <source>
        <dbReference type="ARBA" id="ARBA00023163"/>
    </source>
</evidence>
<organism evidence="6 7">
    <name type="scientific">Nocardioides immobilis</name>
    <dbReference type="NCBI Taxonomy" id="2049295"/>
    <lineage>
        <taxon>Bacteria</taxon>
        <taxon>Bacillati</taxon>
        <taxon>Actinomycetota</taxon>
        <taxon>Actinomycetes</taxon>
        <taxon>Propionibacteriales</taxon>
        <taxon>Nocardioidaceae</taxon>
        <taxon>Nocardioides</taxon>
    </lineage>
</organism>
<dbReference type="GO" id="GO:0032993">
    <property type="term" value="C:protein-DNA complex"/>
    <property type="evidence" value="ECO:0007669"/>
    <property type="project" value="TreeGrafter"/>
</dbReference>
<keyword evidence="2" id="KW-0805">Transcription regulation</keyword>